<evidence type="ECO:0000256" key="4">
    <source>
        <dbReference type="ARBA" id="ARBA00022729"/>
    </source>
</evidence>
<evidence type="ECO:0000256" key="2">
    <source>
        <dbReference type="ARBA" id="ARBA00011245"/>
    </source>
</evidence>
<dbReference type="SUPFAM" id="SSF51905">
    <property type="entry name" value="FAD/NAD(P)-binding domain"/>
    <property type="match status" value="1"/>
</dbReference>
<keyword evidence="3" id="KW-0285">Flavoprotein</keyword>
<proteinExistence type="inferred from homology"/>
<evidence type="ECO:0000256" key="9">
    <source>
        <dbReference type="ARBA" id="ARBA00023033"/>
    </source>
</evidence>
<comment type="subunit">
    <text evidence="2">Monomer.</text>
</comment>
<evidence type="ECO:0000259" key="14">
    <source>
        <dbReference type="Pfam" id="PF01494"/>
    </source>
</evidence>
<organism evidence="15 16">
    <name type="scientific">Pseudomonas abietaniphila</name>
    <dbReference type="NCBI Taxonomy" id="89065"/>
    <lineage>
        <taxon>Bacteria</taxon>
        <taxon>Pseudomonadati</taxon>
        <taxon>Pseudomonadota</taxon>
        <taxon>Gammaproteobacteria</taxon>
        <taxon>Pseudomonadales</taxon>
        <taxon>Pseudomonadaceae</taxon>
        <taxon>Pseudomonas</taxon>
    </lineage>
</organism>
<dbReference type="InterPro" id="IPR002938">
    <property type="entry name" value="FAD-bd"/>
</dbReference>
<accession>A0A1G8IRX3</accession>
<evidence type="ECO:0000256" key="3">
    <source>
        <dbReference type="ARBA" id="ARBA00022630"/>
    </source>
</evidence>
<keyword evidence="9 15" id="KW-0503">Monooxygenase</keyword>
<evidence type="ECO:0000256" key="8">
    <source>
        <dbReference type="ARBA" id="ARBA00023027"/>
    </source>
</evidence>
<dbReference type="PRINTS" id="PR00420">
    <property type="entry name" value="RNGMNOXGNASE"/>
</dbReference>
<evidence type="ECO:0000256" key="1">
    <source>
        <dbReference type="ARBA" id="ARBA00001974"/>
    </source>
</evidence>
<keyword evidence="7" id="KW-0560">Oxidoreductase</keyword>
<evidence type="ECO:0000256" key="12">
    <source>
        <dbReference type="ARBA" id="ARBA00067040"/>
    </source>
</evidence>
<feature type="domain" description="FAD-binding" evidence="14">
    <location>
        <begin position="12"/>
        <end position="353"/>
    </location>
</feature>
<evidence type="ECO:0000256" key="11">
    <source>
        <dbReference type="ARBA" id="ARBA00061525"/>
    </source>
</evidence>
<dbReference type="Pfam" id="PF01494">
    <property type="entry name" value="FAD_binding_3"/>
    <property type="match status" value="1"/>
</dbReference>
<evidence type="ECO:0000256" key="6">
    <source>
        <dbReference type="ARBA" id="ARBA00022827"/>
    </source>
</evidence>
<comment type="catalytic activity">
    <reaction evidence="10">
        <text>6-hydroxynicotinate + NADH + O2 + 2 H(+) = 2,5-dihydroxypyridine + CO2 + NAD(+) + H2O</text>
        <dbReference type="Rhea" id="RHEA:27333"/>
        <dbReference type="ChEBI" id="CHEBI:15377"/>
        <dbReference type="ChEBI" id="CHEBI:15378"/>
        <dbReference type="ChEBI" id="CHEBI:15379"/>
        <dbReference type="ChEBI" id="CHEBI:16364"/>
        <dbReference type="ChEBI" id="CHEBI:16526"/>
        <dbReference type="ChEBI" id="CHEBI:57540"/>
        <dbReference type="ChEBI" id="CHEBI:57664"/>
        <dbReference type="ChEBI" id="CHEBI:57945"/>
        <dbReference type="EC" id="1.14.13.114"/>
    </reaction>
</comment>
<reference evidence="16" key="1">
    <citation type="submission" date="2016-10" db="EMBL/GenBank/DDBJ databases">
        <authorList>
            <person name="Varghese N."/>
            <person name="Submissions S."/>
        </authorList>
    </citation>
    <scope>NUCLEOTIDE SEQUENCE [LARGE SCALE GENOMIC DNA]</scope>
    <source>
        <strain evidence="16">ATCC 700689</strain>
    </source>
</reference>
<dbReference type="EC" id="1.14.13.114" evidence="12"/>
<dbReference type="GO" id="GO:0071949">
    <property type="term" value="F:FAD binding"/>
    <property type="evidence" value="ECO:0007669"/>
    <property type="project" value="InterPro"/>
</dbReference>
<keyword evidence="5" id="KW-0058">Aromatic hydrocarbons catabolism</keyword>
<comment type="similarity">
    <text evidence="11">Belongs to the 6-hydroxynicotinate 3-monooxygenase family.</text>
</comment>
<keyword evidence="8" id="KW-0520">NAD</keyword>
<dbReference type="FunFam" id="3.50.50.60:FF:000223">
    <property type="entry name" value="6-hydroxynicotinate 3-monooxygenase"/>
    <property type="match status" value="1"/>
</dbReference>
<gene>
    <name evidence="15" type="ORF">SAMN05216605_111142</name>
</gene>
<dbReference type="OrthoDB" id="9782160at2"/>
<dbReference type="InterPro" id="IPR036188">
    <property type="entry name" value="FAD/NAD-bd_sf"/>
</dbReference>
<evidence type="ECO:0000256" key="13">
    <source>
        <dbReference type="ARBA" id="ARBA00070529"/>
    </source>
</evidence>
<evidence type="ECO:0000256" key="10">
    <source>
        <dbReference type="ARBA" id="ARBA00051569"/>
    </source>
</evidence>
<dbReference type="Gene3D" id="3.50.50.60">
    <property type="entry name" value="FAD/NAD(P)-binding domain"/>
    <property type="match status" value="1"/>
</dbReference>
<dbReference type="GO" id="GO:0043731">
    <property type="term" value="F:6-hydroxynicotinate 3-monooxygenase activity"/>
    <property type="evidence" value="ECO:0007669"/>
    <property type="project" value="UniProtKB-EC"/>
</dbReference>
<dbReference type="GO" id="GO:1901848">
    <property type="term" value="P:nicotinate catabolic process"/>
    <property type="evidence" value="ECO:0007669"/>
    <property type="project" value="UniProtKB-ARBA"/>
</dbReference>
<sequence length="388" mass="43273">MPTHPATPSSQTIAIVGAGLGGAAAATLLQQAGFKVDVYEQAPEFSRIGAGIHMGPNIMKIFRRMGIEQQLSDMGSHPDFWFSRDGATGDYMSRIALGEFSRKEYGAAYITVHRGDLHALQMSTLAPGSVHFSKCLTTLEERDNGVRLNFADGTHADADIVIGADGINSKIREELLGHEKPLYSGWVAHRALIRSDVLTKYNLNFENCVKWWSEDRHMMVYHTTGKRDEYYYVTGVPHPAWDFDGNFVDSSQAEMYEAFADYHPTVQALIESTESVTKWPLLNRNPLPLWSRGRLVLLGDACHPMKPHMAQGAGMAIEDAAMLTRCLQETGLTDYRTAFELYEANRKERASRVQAVSNANTWLRTQEDPAWVYGYDLYGQELKSGAIA</sequence>
<dbReference type="Proteomes" id="UP000182894">
    <property type="component" value="Unassembled WGS sequence"/>
</dbReference>
<dbReference type="RefSeq" id="WP_074755219.1">
    <property type="nucleotide sequence ID" value="NZ_FNCO01000011.1"/>
</dbReference>
<protein>
    <recommendedName>
        <fullName evidence="13">6-hydroxynicotinate 3-monooxygenase</fullName>
        <ecNumber evidence="12">1.14.13.114</ecNumber>
    </recommendedName>
</protein>
<keyword evidence="4" id="KW-0732">Signal</keyword>
<keyword evidence="6" id="KW-0274">FAD</keyword>
<comment type="cofactor">
    <cofactor evidence="1">
        <name>FAD</name>
        <dbReference type="ChEBI" id="CHEBI:57692"/>
    </cofactor>
</comment>
<dbReference type="SUPFAM" id="SSF54373">
    <property type="entry name" value="FAD-linked reductases, C-terminal domain"/>
    <property type="match status" value="1"/>
</dbReference>
<dbReference type="EMBL" id="FNCO01000011">
    <property type="protein sequence ID" value="SDI21664.1"/>
    <property type="molecule type" value="Genomic_DNA"/>
</dbReference>
<dbReference type="AlphaFoldDB" id="A0A1G8IRX3"/>
<evidence type="ECO:0000256" key="5">
    <source>
        <dbReference type="ARBA" id="ARBA00022797"/>
    </source>
</evidence>
<evidence type="ECO:0000313" key="15">
    <source>
        <dbReference type="EMBL" id="SDI21664.1"/>
    </source>
</evidence>
<evidence type="ECO:0000313" key="16">
    <source>
        <dbReference type="Proteomes" id="UP000182894"/>
    </source>
</evidence>
<name>A0A1G8IRX3_9PSED</name>
<keyword evidence="16" id="KW-1185">Reference proteome</keyword>
<dbReference type="PANTHER" id="PTHR13789">
    <property type="entry name" value="MONOOXYGENASE"/>
    <property type="match status" value="1"/>
</dbReference>
<dbReference type="InterPro" id="IPR050493">
    <property type="entry name" value="FAD-dep_Monooxygenase_BioMet"/>
</dbReference>
<dbReference type="STRING" id="89065.SAMN05216605_111142"/>
<dbReference type="PANTHER" id="PTHR13789:SF309">
    <property type="entry name" value="PUTATIVE (AFU_ORTHOLOGUE AFUA_6G14510)-RELATED"/>
    <property type="match status" value="1"/>
</dbReference>
<evidence type="ECO:0000256" key="7">
    <source>
        <dbReference type="ARBA" id="ARBA00023002"/>
    </source>
</evidence>